<name>K9WVP7_9NOST</name>
<dbReference type="EMBL" id="CP003642">
    <property type="protein sequence ID" value="AFZ23894.1"/>
    <property type="molecule type" value="Genomic_DNA"/>
</dbReference>
<dbReference type="PATRIC" id="fig|56107.3.peg.1818"/>
<proteinExistence type="predicted"/>
<sequence>MKITFIDAGVLVTAARGVGEMSEKALSILEDSEREFAASDFVKLEVLPKAIYNRQTTEAEFYEAFFSAVTYWANDLEQIVEDAYKIGCQYGLAAMDALHLAVALSVGAEEFVTTEKQTKPMHLLYKYSSYFNFQLIN</sequence>
<dbReference type="Pfam" id="PF01850">
    <property type="entry name" value="PIN"/>
    <property type="match status" value="1"/>
</dbReference>
<dbReference type="STRING" id="56107.Cylst_1616"/>
<dbReference type="HOGENOM" id="CLU_151259_0_0_3"/>
<dbReference type="RefSeq" id="WP_015207150.1">
    <property type="nucleotide sequence ID" value="NC_019757.1"/>
</dbReference>
<dbReference type="InterPro" id="IPR002716">
    <property type="entry name" value="PIN_dom"/>
</dbReference>
<dbReference type="InterPro" id="IPR029060">
    <property type="entry name" value="PIN-like_dom_sf"/>
</dbReference>
<dbReference type="Proteomes" id="UP000010475">
    <property type="component" value="Chromosome"/>
</dbReference>
<gene>
    <name evidence="2" type="ORF">Cylst_1616</name>
</gene>
<accession>K9WVP7</accession>
<keyword evidence="3" id="KW-1185">Reference proteome</keyword>
<dbReference type="eggNOG" id="COG1848">
    <property type="taxonomic scope" value="Bacteria"/>
</dbReference>
<organism evidence="2 3">
    <name type="scientific">Cylindrospermum stagnale PCC 7417</name>
    <dbReference type="NCBI Taxonomy" id="56107"/>
    <lineage>
        <taxon>Bacteria</taxon>
        <taxon>Bacillati</taxon>
        <taxon>Cyanobacteriota</taxon>
        <taxon>Cyanophyceae</taxon>
        <taxon>Nostocales</taxon>
        <taxon>Nostocaceae</taxon>
        <taxon>Cylindrospermum</taxon>
    </lineage>
</organism>
<protein>
    <submittedName>
        <fullName evidence="2">Putative nucleic acid-binding protein, contains PIN domain</fullName>
    </submittedName>
</protein>
<dbReference type="Gene3D" id="3.40.50.1010">
    <property type="entry name" value="5'-nuclease"/>
    <property type="match status" value="1"/>
</dbReference>
<evidence type="ECO:0000313" key="2">
    <source>
        <dbReference type="EMBL" id="AFZ23894.1"/>
    </source>
</evidence>
<reference evidence="2 3" key="1">
    <citation type="submission" date="2012-06" db="EMBL/GenBank/DDBJ databases">
        <title>Finished chromosome of genome of Cylindrospermum stagnale PCC 7417.</title>
        <authorList>
            <consortium name="US DOE Joint Genome Institute"/>
            <person name="Gugger M."/>
            <person name="Coursin T."/>
            <person name="Rippka R."/>
            <person name="Tandeau De Marsac N."/>
            <person name="Huntemann M."/>
            <person name="Wei C.-L."/>
            <person name="Han J."/>
            <person name="Detter J.C."/>
            <person name="Han C."/>
            <person name="Tapia R."/>
            <person name="Chen A."/>
            <person name="Kyrpides N."/>
            <person name="Mavromatis K."/>
            <person name="Markowitz V."/>
            <person name="Szeto E."/>
            <person name="Ivanova N."/>
            <person name="Pagani I."/>
            <person name="Pati A."/>
            <person name="Goodwin L."/>
            <person name="Nordberg H.P."/>
            <person name="Cantor M.N."/>
            <person name="Hua S.X."/>
            <person name="Woyke T."/>
            <person name="Kerfeld C.A."/>
        </authorList>
    </citation>
    <scope>NUCLEOTIDE SEQUENCE [LARGE SCALE GENOMIC DNA]</scope>
    <source>
        <strain evidence="2 3">PCC 7417</strain>
    </source>
</reference>
<dbReference type="SUPFAM" id="SSF88723">
    <property type="entry name" value="PIN domain-like"/>
    <property type="match status" value="1"/>
</dbReference>
<dbReference type="KEGG" id="csg:Cylst_1616"/>
<dbReference type="AlphaFoldDB" id="K9WVP7"/>
<feature type="domain" description="PIN" evidence="1">
    <location>
        <begin position="5"/>
        <end position="115"/>
    </location>
</feature>
<evidence type="ECO:0000259" key="1">
    <source>
        <dbReference type="Pfam" id="PF01850"/>
    </source>
</evidence>
<evidence type="ECO:0000313" key="3">
    <source>
        <dbReference type="Proteomes" id="UP000010475"/>
    </source>
</evidence>